<accession>A0AAU8AW55</accession>
<reference evidence="1" key="1">
    <citation type="submission" date="2024-03" db="EMBL/GenBank/DDBJ databases">
        <title>Diverse circular DNA viruses in blood, oral, and fecal samples of captive lemurs.</title>
        <authorList>
            <person name="Paietta E.N."/>
            <person name="Kraberger S."/>
            <person name="Lund M.C."/>
            <person name="Custer J.M."/>
            <person name="Vargas K.M."/>
            <person name="Ehmke E.E."/>
            <person name="Yoder A.D."/>
            <person name="Varsani A."/>
        </authorList>
    </citation>
    <scope>NUCLEOTIDE SEQUENCE</scope>
    <source>
        <strain evidence="1">Duke_21_1</strain>
    </source>
</reference>
<evidence type="ECO:0000313" key="1">
    <source>
        <dbReference type="EMBL" id="XCD03590.1"/>
    </source>
</evidence>
<organism evidence="1">
    <name type="scientific">Dulem virus 40</name>
    <dbReference type="NCBI Taxonomy" id="3145758"/>
    <lineage>
        <taxon>Viruses</taxon>
        <taxon>Duplodnaviria</taxon>
        <taxon>Heunggongvirae</taxon>
        <taxon>Uroviricota</taxon>
        <taxon>Caudoviricetes</taxon>
    </lineage>
</organism>
<dbReference type="EMBL" id="PP511379">
    <property type="protein sequence ID" value="XCD03590.1"/>
    <property type="molecule type" value="Genomic_DNA"/>
</dbReference>
<protein>
    <submittedName>
        <fullName evidence="1">Capsid protein</fullName>
    </submittedName>
</protein>
<name>A0AAU8AW55_9CAUD</name>
<sequence>MTRTPQFYDFIAKGLTDYGYTDLTQYLNDMFAEKYNADKTYEQMGFPLNPSIPIRPTYEQIECTVRPYTMATHVDIDSDGPTKSTDGIALSMGQLPIWKHEFAIGRKELREQMYLADRIGSATPEIVDVAMEQLFITTDSLLGGNYNTMLYNRHQIVSNGGKLVINAQNSHLGIPLELDFGVPAKNKKTEAWYTKNASTGAVTEKSGIAPIKTMKNVRRDAEQKDNAPQGHWEVSKTTWDDLMELDYFRKQYALAKRPDIDTDTNRLAWAETIEDSEIKSYIESRIGAKIVVVDHVGYIEKFNTTKKKMEYVDCPSFVEGVMVYVPDGAIGDTQFGRPIYMETPGARTALYDGGRTLIRQVFNDENMVQVIKSEFTGLPVPNRTRWMYYLTVKG</sequence>
<proteinExistence type="predicted"/>